<dbReference type="InterPro" id="IPR058245">
    <property type="entry name" value="NreC/VraR/RcsB-like_REC"/>
</dbReference>
<name>A0A7W7CRF1_9ACTN</name>
<evidence type="ECO:0000313" key="9">
    <source>
        <dbReference type="Proteomes" id="UP000542742"/>
    </source>
</evidence>
<dbReference type="Pfam" id="PF00072">
    <property type="entry name" value="Response_reg"/>
    <property type="match status" value="1"/>
</dbReference>
<evidence type="ECO:0000256" key="1">
    <source>
        <dbReference type="ARBA" id="ARBA00022553"/>
    </source>
</evidence>
<evidence type="ECO:0000259" key="7">
    <source>
        <dbReference type="PROSITE" id="PS50110"/>
    </source>
</evidence>
<comment type="caution">
    <text evidence="8">The sequence shown here is derived from an EMBL/GenBank/DDBJ whole genome shotgun (WGS) entry which is preliminary data.</text>
</comment>
<dbReference type="CDD" id="cd17535">
    <property type="entry name" value="REC_NarL-like"/>
    <property type="match status" value="1"/>
</dbReference>
<evidence type="ECO:0000259" key="6">
    <source>
        <dbReference type="PROSITE" id="PS50043"/>
    </source>
</evidence>
<dbReference type="SMART" id="SM00448">
    <property type="entry name" value="REC"/>
    <property type="match status" value="1"/>
</dbReference>
<dbReference type="PANTHER" id="PTHR43214">
    <property type="entry name" value="TWO-COMPONENT RESPONSE REGULATOR"/>
    <property type="match status" value="1"/>
</dbReference>
<organism evidence="8 9">
    <name type="scientific">Paractinoplanes abujensis</name>
    <dbReference type="NCBI Taxonomy" id="882441"/>
    <lineage>
        <taxon>Bacteria</taxon>
        <taxon>Bacillati</taxon>
        <taxon>Actinomycetota</taxon>
        <taxon>Actinomycetes</taxon>
        <taxon>Micromonosporales</taxon>
        <taxon>Micromonosporaceae</taxon>
        <taxon>Paractinoplanes</taxon>
    </lineage>
</organism>
<feature type="modified residue" description="4-aspartylphosphate" evidence="5">
    <location>
        <position position="54"/>
    </location>
</feature>
<evidence type="ECO:0000256" key="5">
    <source>
        <dbReference type="PROSITE-ProRule" id="PRU00169"/>
    </source>
</evidence>
<feature type="domain" description="Response regulatory" evidence="7">
    <location>
        <begin position="3"/>
        <end position="119"/>
    </location>
</feature>
<dbReference type="InterPro" id="IPR039420">
    <property type="entry name" value="WalR-like"/>
</dbReference>
<dbReference type="SMART" id="SM00421">
    <property type="entry name" value="HTH_LUXR"/>
    <property type="match status" value="1"/>
</dbReference>
<dbReference type="GO" id="GO:0006355">
    <property type="term" value="P:regulation of DNA-templated transcription"/>
    <property type="evidence" value="ECO:0007669"/>
    <property type="project" value="InterPro"/>
</dbReference>
<evidence type="ECO:0000256" key="2">
    <source>
        <dbReference type="ARBA" id="ARBA00023015"/>
    </source>
</evidence>
<dbReference type="RefSeq" id="WP_184950675.1">
    <property type="nucleotide sequence ID" value="NZ_BOMC01000004.1"/>
</dbReference>
<dbReference type="InterPro" id="IPR000792">
    <property type="entry name" value="Tscrpt_reg_LuxR_C"/>
</dbReference>
<evidence type="ECO:0000256" key="3">
    <source>
        <dbReference type="ARBA" id="ARBA00023125"/>
    </source>
</evidence>
<dbReference type="GO" id="GO:0000160">
    <property type="term" value="P:phosphorelay signal transduction system"/>
    <property type="evidence" value="ECO:0007669"/>
    <property type="project" value="InterPro"/>
</dbReference>
<proteinExistence type="predicted"/>
<keyword evidence="9" id="KW-1185">Reference proteome</keyword>
<reference evidence="8 9" key="1">
    <citation type="submission" date="2020-08" db="EMBL/GenBank/DDBJ databases">
        <title>Sequencing the genomes of 1000 actinobacteria strains.</title>
        <authorList>
            <person name="Klenk H.-P."/>
        </authorList>
    </citation>
    <scope>NUCLEOTIDE SEQUENCE [LARGE SCALE GENOMIC DNA]</scope>
    <source>
        <strain evidence="8 9">DSM 45518</strain>
    </source>
</reference>
<dbReference type="Gene3D" id="3.40.50.2300">
    <property type="match status" value="1"/>
</dbReference>
<dbReference type="PROSITE" id="PS00622">
    <property type="entry name" value="HTH_LUXR_1"/>
    <property type="match status" value="1"/>
</dbReference>
<dbReference type="InterPro" id="IPR016032">
    <property type="entry name" value="Sig_transdc_resp-reg_C-effctor"/>
</dbReference>
<evidence type="ECO:0000313" key="8">
    <source>
        <dbReference type="EMBL" id="MBB4691908.1"/>
    </source>
</evidence>
<dbReference type="InterPro" id="IPR011006">
    <property type="entry name" value="CheY-like_superfamily"/>
</dbReference>
<keyword evidence="3 8" id="KW-0238">DNA-binding</keyword>
<dbReference type="Pfam" id="PF00196">
    <property type="entry name" value="GerE"/>
    <property type="match status" value="1"/>
</dbReference>
<dbReference type="InterPro" id="IPR001789">
    <property type="entry name" value="Sig_transdc_resp-reg_receiver"/>
</dbReference>
<feature type="domain" description="HTH luxR-type" evidence="6">
    <location>
        <begin position="142"/>
        <end position="207"/>
    </location>
</feature>
<dbReference type="SUPFAM" id="SSF46894">
    <property type="entry name" value="C-terminal effector domain of the bipartite response regulators"/>
    <property type="match status" value="1"/>
</dbReference>
<dbReference type="EMBL" id="JACHMF010000001">
    <property type="protein sequence ID" value="MBB4691908.1"/>
    <property type="molecule type" value="Genomic_DNA"/>
</dbReference>
<dbReference type="PRINTS" id="PR00038">
    <property type="entry name" value="HTHLUXR"/>
</dbReference>
<keyword evidence="1 5" id="KW-0597">Phosphoprotein</keyword>
<dbReference type="GO" id="GO:0003677">
    <property type="term" value="F:DNA binding"/>
    <property type="evidence" value="ECO:0007669"/>
    <property type="project" value="UniProtKB-KW"/>
</dbReference>
<dbReference type="CDD" id="cd06170">
    <property type="entry name" value="LuxR_C_like"/>
    <property type="match status" value="1"/>
</dbReference>
<protein>
    <submittedName>
        <fullName evidence="8">DNA-binding NarL/FixJ family response regulator</fullName>
    </submittedName>
</protein>
<keyword evidence="4" id="KW-0804">Transcription</keyword>
<keyword evidence="2" id="KW-0805">Transcription regulation</keyword>
<dbReference type="PANTHER" id="PTHR43214:SF24">
    <property type="entry name" value="TRANSCRIPTIONAL REGULATORY PROTEIN NARL-RELATED"/>
    <property type="match status" value="1"/>
</dbReference>
<dbReference type="SUPFAM" id="SSF52172">
    <property type="entry name" value="CheY-like"/>
    <property type="match status" value="1"/>
</dbReference>
<sequence length="208" mass="21869">MITALIADDHPLFRRGLRALLGTMGEVEVVGEATNGAEAVTLAASLRPQLILLDLHMPGGDGLTAIRRLTALPQPPHILVVTMVSDDDSVFAALRAGARGYVLKDADEPDLIRAVLAVAHGEALFSPGVAARIMTFFSARPATDPFPGLTASERNVLQLMSRGLSNEAIAGSLGLSAKTVRNYVSNVFAKLHVASRAEAIARARDAGL</sequence>
<dbReference type="AlphaFoldDB" id="A0A7W7CRF1"/>
<dbReference type="PROSITE" id="PS50110">
    <property type="entry name" value="RESPONSE_REGULATORY"/>
    <property type="match status" value="1"/>
</dbReference>
<dbReference type="PROSITE" id="PS50043">
    <property type="entry name" value="HTH_LUXR_2"/>
    <property type="match status" value="1"/>
</dbReference>
<accession>A0A7W7CRF1</accession>
<evidence type="ECO:0000256" key="4">
    <source>
        <dbReference type="ARBA" id="ARBA00023163"/>
    </source>
</evidence>
<dbReference type="Proteomes" id="UP000542742">
    <property type="component" value="Unassembled WGS sequence"/>
</dbReference>
<gene>
    <name evidence="8" type="ORF">BKA14_002056</name>
</gene>